<dbReference type="InterPro" id="IPR043171">
    <property type="entry name" value="Ap4A_phos1/2-like"/>
</dbReference>
<dbReference type="RefSeq" id="XP_016584064.1">
    <property type="nucleotide sequence ID" value="XM_016728122.1"/>
</dbReference>
<dbReference type="Gene3D" id="3.30.428.70">
    <property type="match status" value="1"/>
</dbReference>
<dbReference type="GO" id="GO:0009117">
    <property type="term" value="P:nucleotide metabolic process"/>
    <property type="evidence" value="ECO:0007669"/>
    <property type="project" value="InterPro"/>
</dbReference>
<protein>
    <submittedName>
        <fullName evidence="4">ATP adenylyltransferase</fullName>
    </submittedName>
</protein>
<dbReference type="InterPro" id="IPR009163">
    <property type="entry name" value="Ap4A_phos1/2"/>
</dbReference>
<dbReference type="SUPFAM" id="SSF54197">
    <property type="entry name" value="HIT-like"/>
    <property type="match status" value="1"/>
</dbReference>
<name>A0A0F2LV99_SPOSC</name>
<feature type="domain" description="Ap4A phosphorylase 1/2 N-terminal" evidence="3">
    <location>
        <begin position="5"/>
        <end position="174"/>
    </location>
</feature>
<dbReference type="VEuPathDB" id="FungiDB:SPSK_01191"/>
<organism evidence="4 5">
    <name type="scientific">Sporothrix schenckii 1099-18</name>
    <dbReference type="NCBI Taxonomy" id="1397361"/>
    <lineage>
        <taxon>Eukaryota</taxon>
        <taxon>Fungi</taxon>
        <taxon>Dikarya</taxon>
        <taxon>Ascomycota</taxon>
        <taxon>Pezizomycotina</taxon>
        <taxon>Sordariomycetes</taxon>
        <taxon>Sordariomycetidae</taxon>
        <taxon>Ophiostomatales</taxon>
        <taxon>Ophiostomataceae</taxon>
        <taxon>Sporothrix</taxon>
    </lineage>
</organism>
<dbReference type="Proteomes" id="UP000033710">
    <property type="component" value="Unassembled WGS sequence"/>
</dbReference>
<dbReference type="GO" id="GO:0003877">
    <property type="term" value="F:ATP:ADP adenylyltransferase activity"/>
    <property type="evidence" value="ECO:0007669"/>
    <property type="project" value="InterPro"/>
</dbReference>
<feature type="region of interest" description="Disordered" evidence="1">
    <location>
        <begin position="53"/>
        <end position="79"/>
    </location>
</feature>
<dbReference type="PANTHER" id="PTHR38420:SF3">
    <property type="entry name" value="5',5'''-P-1,P-4-TETRAPHOSPHATE PHOSPHORYLASE 2"/>
    <property type="match status" value="1"/>
</dbReference>
<reference evidence="4 5" key="2">
    <citation type="journal article" date="2015" name="Eukaryot. Cell">
        <title>Asexual propagation of a virulent clone complex in a human and feline outbreak of sporotrichosis.</title>
        <authorList>
            <person name="Teixeira Mde M."/>
            <person name="Rodrigues A.M."/>
            <person name="Tsui C.K."/>
            <person name="de Almeida L.G."/>
            <person name="Van Diepeningen A.D."/>
            <person name="van den Ende B.G."/>
            <person name="Fernandes G.F."/>
            <person name="Kano R."/>
            <person name="Hamelin R.C."/>
            <person name="Lopes-Bezerra L.M."/>
            <person name="Vasconcelos A.T."/>
            <person name="de Hoog S."/>
            <person name="de Camargo Z.P."/>
            <person name="Felipe M.S."/>
        </authorList>
    </citation>
    <scope>NUCLEOTIDE SEQUENCE [LARGE SCALE GENOMIC DNA]</scope>
    <source>
        <strain evidence="4 5">1099-18</strain>
    </source>
</reference>
<dbReference type="PANTHER" id="PTHR38420">
    <property type="entry name" value="AP-4-A PHOSPHORYLASE II"/>
    <property type="match status" value="1"/>
</dbReference>
<evidence type="ECO:0000313" key="4">
    <source>
        <dbReference type="EMBL" id="KJR81388.1"/>
    </source>
</evidence>
<dbReference type="AlphaFoldDB" id="A0A0F2LV99"/>
<accession>A0A0F2LV99</accession>
<dbReference type="OrthoDB" id="10267950at2759"/>
<evidence type="ECO:0000256" key="1">
    <source>
        <dbReference type="SAM" id="MobiDB-lite"/>
    </source>
</evidence>
<dbReference type="GO" id="GO:0005524">
    <property type="term" value="F:ATP binding"/>
    <property type="evidence" value="ECO:0007669"/>
    <property type="project" value="InterPro"/>
</dbReference>
<feature type="domain" description="ATP adenylyltransferase C-terminal" evidence="2">
    <location>
        <begin position="201"/>
        <end position="345"/>
    </location>
</feature>
<dbReference type="InterPro" id="IPR045759">
    <property type="entry name" value="Ap4A_phos1/2_N"/>
</dbReference>
<dbReference type="InterPro" id="IPR036265">
    <property type="entry name" value="HIT-like_sf"/>
</dbReference>
<sequence>MPAVPANLPDLVRAAFVRARAAGDLTFFPTQVALLRVQGVPFQLRFAPALAKKPKAESQREDTKDDEGHAGGGDKTPYDPFEAPPPGLVVCPEVNGGTHRLVLNKFAVSQDHAILATTAWRPQSHLLAPADLAAAYACIAAYAARGEALYVFYNSGRHSGASQPHRHLQLLPVAPMRAGLAGDAVDEWQVLADKLLDDHAAVPFCVAAARIRGDDGGDGNDGDNGRAPSAEQLHATYLDLYRQARAAAHGTAAVVPGASGVDVDVDAAAEEAGAVPASISYNLALTHRTMALLPRTAEGGADKQYHLSLNGTVLAGTALVKNEAEWDALRSDPGRLGGVLAQIGVSPTEAKAGTVVRERPSPSAL</sequence>
<feature type="compositionally biased region" description="Basic and acidic residues" evidence="1">
    <location>
        <begin position="54"/>
        <end position="69"/>
    </location>
</feature>
<reference evidence="4 5" key="1">
    <citation type="journal article" date="2014" name="BMC Genomics">
        <title>Comparative genomics of the major fungal agents of human and animal Sporotrichosis: Sporothrix schenckii and Sporothrix brasiliensis.</title>
        <authorList>
            <person name="Teixeira M.M."/>
            <person name="de Almeida L.G."/>
            <person name="Kubitschek-Barreira P."/>
            <person name="Alves F.L."/>
            <person name="Kioshima E.S."/>
            <person name="Abadio A.K."/>
            <person name="Fernandes L."/>
            <person name="Derengowski L.S."/>
            <person name="Ferreira K.S."/>
            <person name="Souza R.C."/>
            <person name="Ruiz J.C."/>
            <person name="de Andrade N.C."/>
            <person name="Paes H.C."/>
            <person name="Nicola A.M."/>
            <person name="Albuquerque P."/>
            <person name="Gerber A.L."/>
            <person name="Martins V.P."/>
            <person name="Peconick L.D."/>
            <person name="Neto A.V."/>
            <person name="Chaucanez C.B."/>
            <person name="Silva P.A."/>
            <person name="Cunha O.L."/>
            <person name="de Oliveira F.F."/>
            <person name="dos Santos T.C."/>
            <person name="Barros A.L."/>
            <person name="Soares M.A."/>
            <person name="de Oliveira L.M."/>
            <person name="Marini M.M."/>
            <person name="Villalobos-Duno H."/>
            <person name="Cunha M.M."/>
            <person name="de Hoog S."/>
            <person name="da Silveira J.F."/>
            <person name="Henrissat B."/>
            <person name="Nino-Vega G.A."/>
            <person name="Cisalpino P.S."/>
            <person name="Mora-Montes H.M."/>
            <person name="Almeida S.R."/>
            <person name="Stajich J.E."/>
            <person name="Lopes-Bezerra L.M."/>
            <person name="Vasconcelos A.T."/>
            <person name="Felipe M.S."/>
        </authorList>
    </citation>
    <scope>NUCLEOTIDE SEQUENCE [LARGE SCALE GENOMIC DNA]</scope>
    <source>
        <strain evidence="4 5">1099-18</strain>
    </source>
</reference>
<dbReference type="Pfam" id="PF19327">
    <property type="entry name" value="Ap4A_phos_N"/>
    <property type="match status" value="1"/>
</dbReference>
<dbReference type="GeneID" id="27663399"/>
<keyword evidence="4" id="KW-0808">Transferase</keyword>
<dbReference type="KEGG" id="ssck:SPSK_01191"/>
<evidence type="ECO:0000313" key="5">
    <source>
        <dbReference type="Proteomes" id="UP000033710"/>
    </source>
</evidence>
<dbReference type="InterPro" id="IPR019200">
    <property type="entry name" value="ATP_adenylylTrfase_C"/>
</dbReference>
<comment type="caution">
    <text evidence="4">The sequence shown here is derived from an EMBL/GenBank/DDBJ whole genome shotgun (WGS) entry which is preliminary data.</text>
</comment>
<dbReference type="EMBL" id="AXCR01000011">
    <property type="protein sequence ID" value="KJR81388.1"/>
    <property type="molecule type" value="Genomic_DNA"/>
</dbReference>
<evidence type="ECO:0000259" key="3">
    <source>
        <dbReference type="Pfam" id="PF19327"/>
    </source>
</evidence>
<proteinExistence type="predicted"/>
<keyword evidence="4" id="KW-0548">Nucleotidyltransferase</keyword>
<gene>
    <name evidence="4" type="ORF">SPSK_01191</name>
</gene>
<dbReference type="Pfam" id="PF09830">
    <property type="entry name" value="ATP_transf"/>
    <property type="match status" value="1"/>
</dbReference>
<evidence type="ECO:0000259" key="2">
    <source>
        <dbReference type="Pfam" id="PF09830"/>
    </source>
</evidence>